<comment type="caution">
    <text evidence="1">The sequence shown here is derived from an EMBL/GenBank/DDBJ whole genome shotgun (WGS) entry which is preliminary data.</text>
</comment>
<protein>
    <submittedName>
        <fullName evidence="1">Uncharacterized protein</fullName>
    </submittedName>
</protein>
<dbReference type="EMBL" id="JBAKFM010000002">
    <property type="protein sequence ID" value="MEX0469251.1"/>
    <property type="molecule type" value="Genomic_DNA"/>
</dbReference>
<sequence length="112" mass="12602">MDYYIEDIGDIKIMDQVNVDCVRREINEAGVTTAIERTGRLVLPLAAFVRQSRIPRLISPRTTPHSLPGSKGRHLIRQNRAAAGDRGAVLARRDQSNNGLFQFSFINDQELL</sequence>
<gene>
    <name evidence="1" type="ORF">V6X73_05890</name>
</gene>
<accession>A0ABV3TDE3</accession>
<reference evidence="1 2" key="1">
    <citation type="submission" date="2024-02" db="EMBL/GenBank/DDBJ databases">
        <title>New especies of Spiribacter isolated from saline water.</title>
        <authorList>
            <person name="Leon M.J."/>
            <person name="De La Haba R."/>
            <person name="Sanchez-Porro C."/>
            <person name="Ventosa A."/>
        </authorList>
    </citation>
    <scope>NUCLEOTIDE SEQUENCE [LARGE SCALE GENOMIC DNA]</scope>
    <source>
        <strain evidence="2">ag22IC6-390</strain>
    </source>
</reference>
<organism evidence="1 2">
    <name type="scientific">Spiribacter pallidus</name>
    <dbReference type="NCBI Taxonomy" id="1987936"/>
    <lineage>
        <taxon>Bacteria</taxon>
        <taxon>Pseudomonadati</taxon>
        <taxon>Pseudomonadota</taxon>
        <taxon>Gammaproteobacteria</taxon>
        <taxon>Chromatiales</taxon>
        <taxon>Ectothiorhodospiraceae</taxon>
        <taxon>Spiribacter</taxon>
    </lineage>
</organism>
<dbReference type="RefSeq" id="WP_367958505.1">
    <property type="nucleotide sequence ID" value="NZ_JBAKFK010000002.1"/>
</dbReference>
<evidence type="ECO:0000313" key="2">
    <source>
        <dbReference type="Proteomes" id="UP001556709"/>
    </source>
</evidence>
<keyword evidence="2" id="KW-1185">Reference proteome</keyword>
<name>A0ABV3TDE3_9GAMM</name>
<evidence type="ECO:0000313" key="1">
    <source>
        <dbReference type="EMBL" id="MEX0469251.1"/>
    </source>
</evidence>
<dbReference type="Proteomes" id="UP001556709">
    <property type="component" value="Unassembled WGS sequence"/>
</dbReference>
<proteinExistence type="predicted"/>